<sequence>MERQRYAWLGGSLACLLAWSPAWAEAAETGQPRVGSLSPLVVTATRSEIRREEAPSGYSEVTREDIERQPATTLAELLRDVPGLAIDNEQDGRSQIRVRGFNPGQTLILVNGRRLNNTDELVGHSDFRMAQIPTAAIDRIEVVRGPTSSLYGADALGGVINVIVRPPEDTWTGRVQSRLGSVHPRSGGSERNLAVHAAGPLSERVGAMLSLDYLDRDGVLNPDQPGIDEIEGREALSGMGSLFFRPGEGHEVELFFHGSDDERRARRGDADTRELDIWRYSTGARYQFDAPTWTARVDAYRSRSDSEALHLDRRDQHTDDIVDASATYYWGTGQELTVGADHRREHFSRDREGEREHDDTVNHRGVLVQNRGHFLDDRLVLTLGTRYDDHTRYTGEVSPRAGAVYALTPSTRLKADYGRGFSAPDLRRSAADYDFTFATRPLRIIGNPDLEPERSDSYSLALEHETERHRAAITLFRNDIKDLIDLRCIEFCEPGSRPPGEDELRTYINVDRARTQGVELELGRQFDDGSLLRANYTYLNARNRDTGETLENRPRQRFNLLAETPVWQGAAAHLRGEYIGSQRRGEVRTRDYTLLHVGMRQSLGHGLSLAAGIDNLTDQRLAEVDDAFINEIRGRFYHASLNWEF</sequence>
<dbReference type="InterPro" id="IPR012910">
    <property type="entry name" value="Plug_dom"/>
</dbReference>
<evidence type="ECO:0000259" key="14">
    <source>
        <dbReference type="Pfam" id="PF00593"/>
    </source>
</evidence>
<dbReference type="InterPro" id="IPR000531">
    <property type="entry name" value="Beta-barrel_TonB"/>
</dbReference>
<feature type="domain" description="TonB-dependent receptor-like beta-barrel" evidence="14">
    <location>
        <begin position="258"/>
        <end position="616"/>
    </location>
</feature>
<feature type="signal peptide" evidence="13">
    <location>
        <begin position="1"/>
        <end position="24"/>
    </location>
</feature>
<feature type="chain" id="PRO_5045679899" evidence="13">
    <location>
        <begin position="25"/>
        <end position="645"/>
    </location>
</feature>
<keyword evidence="5 11" id="KW-0812">Transmembrane</keyword>
<comment type="caution">
    <text evidence="16">The sequence shown here is derived from an EMBL/GenBank/DDBJ whole genome shotgun (WGS) entry which is preliminary data.</text>
</comment>
<dbReference type="EMBL" id="JABFTV010000001">
    <property type="protein sequence ID" value="MCE8022832.1"/>
    <property type="molecule type" value="Genomic_DNA"/>
</dbReference>
<keyword evidence="8 11" id="KW-0472">Membrane</keyword>
<keyword evidence="6 13" id="KW-0732">Signal</keyword>
<evidence type="ECO:0000256" key="2">
    <source>
        <dbReference type="ARBA" id="ARBA00008143"/>
    </source>
</evidence>
<evidence type="ECO:0000256" key="5">
    <source>
        <dbReference type="ARBA" id="ARBA00022692"/>
    </source>
</evidence>
<evidence type="ECO:0000256" key="11">
    <source>
        <dbReference type="PROSITE-ProRule" id="PRU01360"/>
    </source>
</evidence>
<evidence type="ECO:0000256" key="7">
    <source>
        <dbReference type="ARBA" id="ARBA00023077"/>
    </source>
</evidence>
<keyword evidence="10 11" id="KW-0998">Cell outer membrane</keyword>
<evidence type="ECO:0000256" key="10">
    <source>
        <dbReference type="ARBA" id="ARBA00023237"/>
    </source>
</evidence>
<evidence type="ECO:0000256" key="3">
    <source>
        <dbReference type="ARBA" id="ARBA00022448"/>
    </source>
</evidence>
<evidence type="ECO:0000256" key="4">
    <source>
        <dbReference type="ARBA" id="ARBA00022452"/>
    </source>
</evidence>
<dbReference type="Proteomes" id="UP001320272">
    <property type="component" value="Unassembled WGS sequence"/>
</dbReference>
<keyword evidence="9 16" id="KW-0675">Receptor</keyword>
<accession>A0ABS9AM71</accession>
<dbReference type="RefSeq" id="WP_086511088.1">
    <property type="nucleotide sequence ID" value="NZ_JABFTV010000001.1"/>
</dbReference>
<keyword evidence="4 11" id="KW-1134">Transmembrane beta strand</keyword>
<evidence type="ECO:0000259" key="15">
    <source>
        <dbReference type="Pfam" id="PF07715"/>
    </source>
</evidence>
<keyword evidence="7 12" id="KW-0798">TonB box</keyword>
<evidence type="ECO:0000256" key="12">
    <source>
        <dbReference type="RuleBase" id="RU003357"/>
    </source>
</evidence>
<reference evidence="16 17" key="1">
    <citation type="journal article" date="2021" name="Front. Microbiol.">
        <title>Aerobic Denitrification and Heterotrophic Sulfur Oxidation in the Genus Halomonas Revealed by Six Novel Species Characterizations and Genome-Based Analysis.</title>
        <authorList>
            <person name="Wang L."/>
            <person name="Shao Z."/>
        </authorList>
    </citation>
    <scope>NUCLEOTIDE SEQUENCE [LARGE SCALE GENOMIC DNA]</scope>
    <source>
        <strain evidence="16 17">MCCC 1A11058</strain>
    </source>
</reference>
<evidence type="ECO:0000256" key="8">
    <source>
        <dbReference type="ARBA" id="ARBA00023136"/>
    </source>
</evidence>
<dbReference type="SUPFAM" id="SSF56935">
    <property type="entry name" value="Porins"/>
    <property type="match status" value="1"/>
</dbReference>
<dbReference type="InterPro" id="IPR039426">
    <property type="entry name" value="TonB-dep_rcpt-like"/>
</dbReference>
<dbReference type="PROSITE" id="PS52016">
    <property type="entry name" value="TONB_DEPENDENT_REC_3"/>
    <property type="match status" value="1"/>
</dbReference>
<name>A0ABS9AM71_9GAMM</name>
<dbReference type="PANTHER" id="PTHR30069:SF29">
    <property type="entry name" value="HEMOGLOBIN AND HEMOGLOBIN-HAPTOGLOBIN-BINDING PROTEIN 1-RELATED"/>
    <property type="match status" value="1"/>
</dbReference>
<keyword evidence="17" id="KW-1185">Reference proteome</keyword>
<comment type="subcellular location">
    <subcellularLocation>
        <location evidence="1 11">Cell outer membrane</location>
        <topology evidence="1 11">Multi-pass membrane protein</topology>
    </subcellularLocation>
</comment>
<gene>
    <name evidence="16" type="ORF">HOP59_01600</name>
</gene>
<dbReference type="InterPro" id="IPR036942">
    <property type="entry name" value="Beta-barrel_TonB_sf"/>
</dbReference>
<evidence type="ECO:0000256" key="9">
    <source>
        <dbReference type="ARBA" id="ARBA00023170"/>
    </source>
</evidence>
<dbReference type="InterPro" id="IPR037066">
    <property type="entry name" value="Plug_dom_sf"/>
</dbReference>
<comment type="similarity">
    <text evidence="2">Belongs to the TonB-dependent receptor family. Hemoglobin/haptoglobin binding protein subfamily.</text>
</comment>
<dbReference type="PANTHER" id="PTHR30069">
    <property type="entry name" value="TONB-DEPENDENT OUTER MEMBRANE RECEPTOR"/>
    <property type="match status" value="1"/>
</dbReference>
<keyword evidence="3 11" id="KW-0813">Transport</keyword>
<dbReference type="Pfam" id="PF00593">
    <property type="entry name" value="TonB_dep_Rec_b-barrel"/>
    <property type="match status" value="1"/>
</dbReference>
<protein>
    <submittedName>
        <fullName evidence="16">TonB-dependent receptor</fullName>
    </submittedName>
</protein>
<evidence type="ECO:0000256" key="1">
    <source>
        <dbReference type="ARBA" id="ARBA00004571"/>
    </source>
</evidence>
<dbReference type="CDD" id="cd01347">
    <property type="entry name" value="ligand_gated_channel"/>
    <property type="match status" value="1"/>
</dbReference>
<evidence type="ECO:0000256" key="13">
    <source>
        <dbReference type="SAM" id="SignalP"/>
    </source>
</evidence>
<feature type="domain" description="TonB-dependent receptor plug" evidence="15">
    <location>
        <begin position="52"/>
        <end position="159"/>
    </location>
</feature>
<evidence type="ECO:0000313" key="17">
    <source>
        <dbReference type="Proteomes" id="UP001320272"/>
    </source>
</evidence>
<dbReference type="Gene3D" id="2.40.170.20">
    <property type="entry name" value="TonB-dependent receptor, beta-barrel domain"/>
    <property type="match status" value="1"/>
</dbReference>
<organism evidence="16 17">
    <name type="scientific">Billgrantia aerodenitrificans</name>
    <dbReference type="NCBI Taxonomy" id="2733483"/>
    <lineage>
        <taxon>Bacteria</taxon>
        <taxon>Pseudomonadati</taxon>
        <taxon>Pseudomonadota</taxon>
        <taxon>Gammaproteobacteria</taxon>
        <taxon>Oceanospirillales</taxon>
        <taxon>Halomonadaceae</taxon>
        <taxon>Billgrantia</taxon>
    </lineage>
</organism>
<dbReference type="Gene3D" id="2.170.130.10">
    <property type="entry name" value="TonB-dependent receptor, plug domain"/>
    <property type="match status" value="1"/>
</dbReference>
<evidence type="ECO:0000313" key="16">
    <source>
        <dbReference type="EMBL" id="MCE8022832.1"/>
    </source>
</evidence>
<evidence type="ECO:0000256" key="6">
    <source>
        <dbReference type="ARBA" id="ARBA00022729"/>
    </source>
</evidence>
<dbReference type="Pfam" id="PF07715">
    <property type="entry name" value="Plug"/>
    <property type="match status" value="1"/>
</dbReference>
<proteinExistence type="inferred from homology"/>